<evidence type="ECO:0000313" key="9">
    <source>
        <dbReference type="EMBL" id="MDC5695885.1"/>
    </source>
</evidence>
<keyword evidence="6 7" id="KW-0472">Membrane</keyword>
<comment type="pathway">
    <text evidence="7">Protein modification; lipoprotein biosynthesis (diacylglyceryl transfer).</text>
</comment>
<keyword evidence="5 7" id="KW-1133">Transmembrane helix</keyword>
<dbReference type="Pfam" id="PF01790">
    <property type="entry name" value="LGT"/>
    <property type="match status" value="1"/>
</dbReference>
<evidence type="ECO:0000256" key="6">
    <source>
        <dbReference type="ARBA" id="ARBA00023136"/>
    </source>
</evidence>
<keyword evidence="3 7" id="KW-0808">Transferase</keyword>
<dbReference type="Proteomes" id="UP001150259">
    <property type="component" value="Unassembled WGS sequence"/>
</dbReference>
<feature type="region of interest" description="Disordered" evidence="8">
    <location>
        <begin position="285"/>
        <end position="335"/>
    </location>
</feature>
<feature type="transmembrane region" description="Helical" evidence="7">
    <location>
        <begin position="60"/>
        <end position="83"/>
    </location>
</feature>
<feature type="transmembrane region" description="Helical" evidence="7">
    <location>
        <begin position="103"/>
        <end position="124"/>
    </location>
</feature>
<feature type="binding site" evidence="7">
    <location>
        <position position="150"/>
    </location>
    <ligand>
        <name>a 1,2-diacyl-sn-glycero-3-phospho-(1'-sn-glycerol)</name>
        <dbReference type="ChEBI" id="CHEBI:64716"/>
    </ligand>
</feature>
<evidence type="ECO:0000256" key="5">
    <source>
        <dbReference type="ARBA" id="ARBA00022989"/>
    </source>
</evidence>
<evidence type="ECO:0000256" key="8">
    <source>
        <dbReference type="SAM" id="MobiDB-lite"/>
    </source>
</evidence>
<dbReference type="EC" id="2.5.1.145" evidence="7"/>
<dbReference type="InterPro" id="IPR001640">
    <property type="entry name" value="Lgt"/>
</dbReference>
<protein>
    <recommendedName>
        <fullName evidence="7">Phosphatidylglycerol--prolipoprotein diacylglyceryl transferase</fullName>
        <ecNumber evidence="7">2.5.1.145</ecNumber>
    </recommendedName>
</protein>
<dbReference type="PANTHER" id="PTHR30589:SF0">
    <property type="entry name" value="PHOSPHATIDYLGLYCEROL--PROLIPOPROTEIN DIACYLGLYCERYL TRANSFERASE"/>
    <property type="match status" value="1"/>
</dbReference>
<keyword evidence="10" id="KW-1185">Reference proteome</keyword>
<feature type="transmembrane region" description="Helical" evidence="7">
    <location>
        <begin position="200"/>
        <end position="218"/>
    </location>
</feature>
<organism evidence="9 10">
    <name type="scientific">Intrasporangium calvum</name>
    <dbReference type="NCBI Taxonomy" id="53358"/>
    <lineage>
        <taxon>Bacteria</taxon>
        <taxon>Bacillati</taxon>
        <taxon>Actinomycetota</taxon>
        <taxon>Actinomycetes</taxon>
        <taxon>Micrococcales</taxon>
        <taxon>Intrasporangiaceae</taxon>
        <taxon>Intrasporangium</taxon>
    </lineage>
</organism>
<dbReference type="EMBL" id="JAPFQL010000003">
    <property type="protein sequence ID" value="MDC5695885.1"/>
    <property type="molecule type" value="Genomic_DNA"/>
</dbReference>
<comment type="caution">
    <text evidence="9">The sequence shown here is derived from an EMBL/GenBank/DDBJ whole genome shotgun (WGS) entry which is preliminary data.</text>
</comment>
<feature type="compositionally biased region" description="Low complexity" evidence="8">
    <location>
        <begin position="291"/>
        <end position="335"/>
    </location>
</feature>
<sequence>MTQLSGIPLLLPAEIPSPTQSVWYLGPVPIRAYAMCILAGIVVAVWLTQRRLAARGAAPGVAIDISAWAVPFGIVGGRIYHVITDADKYFGPGRNPMDALKIYEGGLGIWGAIALGAVGAWIGCRQSGVDFRDFIDAAAPGVAIAQAMGRFGNWFNNELYGAETDVPWKLRIHVWDQAAGRAQLDLAGEPIVRGYFHPTFLYEALWVLVLAAFLIWLGRRFRLARGQVFAAYVMGYPVGRIVVENMRTDPATHILGQRVNTWTSILVFLLGAWLWWWFDKRAGARDEPADADGGSATATDTATDTEPVASPDGAAEGEAASGSEAGTGPPDRSPA</sequence>
<proteinExistence type="inferred from homology"/>
<gene>
    <name evidence="7 9" type="primary">lgt</name>
    <name evidence="9" type="ORF">OO014_01340</name>
</gene>
<feature type="transmembrane region" description="Helical" evidence="7">
    <location>
        <begin position="259"/>
        <end position="278"/>
    </location>
</feature>
<dbReference type="HAMAP" id="MF_01147">
    <property type="entry name" value="Lgt"/>
    <property type="match status" value="1"/>
</dbReference>
<dbReference type="RefSeq" id="WP_272460431.1">
    <property type="nucleotide sequence ID" value="NZ_JAPFQL010000003.1"/>
</dbReference>
<evidence type="ECO:0000256" key="7">
    <source>
        <dbReference type="HAMAP-Rule" id="MF_01147"/>
    </source>
</evidence>
<comment type="similarity">
    <text evidence="1 7">Belongs to the Lgt family.</text>
</comment>
<dbReference type="PANTHER" id="PTHR30589">
    <property type="entry name" value="PROLIPOPROTEIN DIACYLGLYCERYL TRANSFERASE"/>
    <property type="match status" value="1"/>
</dbReference>
<comment type="subcellular location">
    <subcellularLocation>
        <location evidence="7">Cell membrane</location>
        <topology evidence="7">Multi-pass membrane protein</topology>
    </subcellularLocation>
</comment>
<feature type="transmembrane region" description="Helical" evidence="7">
    <location>
        <begin position="30"/>
        <end position="48"/>
    </location>
</feature>
<comment type="function">
    <text evidence="7">Catalyzes the transfer of the diacylglyceryl group from phosphatidylglycerol to the sulfhydryl group of the N-terminal cysteine of a prolipoprotein, the first step in the formation of mature lipoproteins.</text>
</comment>
<dbReference type="NCBIfam" id="TIGR00544">
    <property type="entry name" value="lgt"/>
    <property type="match status" value="1"/>
</dbReference>
<evidence type="ECO:0000313" key="10">
    <source>
        <dbReference type="Proteomes" id="UP001150259"/>
    </source>
</evidence>
<reference evidence="9 10" key="1">
    <citation type="submission" date="2022-11" db="EMBL/GenBank/DDBJ databases">
        <title>Anaerobic phenanthrene biodegradation by a DNRA strain PheN6.</title>
        <authorList>
            <person name="Zhang Z."/>
        </authorList>
    </citation>
    <scope>NUCLEOTIDE SEQUENCE [LARGE SCALE GENOMIC DNA]</scope>
    <source>
        <strain evidence="9 10">PheN6</strain>
    </source>
</reference>
<keyword evidence="4 7" id="KW-0812">Transmembrane</keyword>
<evidence type="ECO:0000256" key="1">
    <source>
        <dbReference type="ARBA" id="ARBA00007150"/>
    </source>
</evidence>
<accession>A0ABT5GC72</accession>
<comment type="catalytic activity">
    <reaction evidence="7">
        <text>L-cysteinyl-[prolipoprotein] + a 1,2-diacyl-sn-glycero-3-phospho-(1'-sn-glycerol) = an S-1,2-diacyl-sn-glyceryl-L-cysteinyl-[prolipoprotein] + sn-glycerol 1-phosphate + H(+)</text>
        <dbReference type="Rhea" id="RHEA:56712"/>
        <dbReference type="Rhea" id="RHEA-COMP:14679"/>
        <dbReference type="Rhea" id="RHEA-COMP:14680"/>
        <dbReference type="ChEBI" id="CHEBI:15378"/>
        <dbReference type="ChEBI" id="CHEBI:29950"/>
        <dbReference type="ChEBI" id="CHEBI:57685"/>
        <dbReference type="ChEBI" id="CHEBI:64716"/>
        <dbReference type="ChEBI" id="CHEBI:140658"/>
        <dbReference type="EC" id="2.5.1.145"/>
    </reaction>
</comment>
<evidence type="ECO:0000256" key="4">
    <source>
        <dbReference type="ARBA" id="ARBA00022692"/>
    </source>
</evidence>
<dbReference type="GO" id="GO:0008961">
    <property type="term" value="F:phosphatidylglycerol-prolipoprotein diacylglyceryl transferase activity"/>
    <property type="evidence" value="ECO:0007669"/>
    <property type="project" value="UniProtKB-EC"/>
</dbReference>
<dbReference type="PROSITE" id="PS01311">
    <property type="entry name" value="LGT"/>
    <property type="match status" value="1"/>
</dbReference>
<name>A0ABT5GC72_9MICO</name>
<evidence type="ECO:0000256" key="2">
    <source>
        <dbReference type="ARBA" id="ARBA00022475"/>
    </source>
</evidence>
<keyword evidence="2 7" id="KW-1003">Cell membrane</keyword>
<evidence type="ECO:0000256" key="3">
    <source>
        <dbReference type="ARBA" id="ARBA00022679"/>
    </source>
</evidence>